<dbReference type="GO" id="GO:0006355">
    <property type="term" value="P:regulation of DNA-templated transcription"/>
    <property type="evidence" value="ECO:0007669"/>
    <property type="project" value="InterPro"/>
</dbReference>
<dbReference type="InterPro" id="IPR016032">
    <property type="entry name" value="Sig_transdc_resp-reg_C-effctor"/>
</dbReference>
<evidence type="ECO:0000313" key="2">
    <source>
        <dbReference type="EMBL" id="ORC58358.1"/>
    </source>
</evidence>
<name>A0A1X0N4W1_9PSED</name>
<feature type="domain" description="HTH luxR-type" evidence="1">
    <location>
        <begin position="154"/>
        <end position="211"/>
    </location>
</feature>
<dbReference type="OrthoDB" id="6937102at2"/>
<sequence>MTPTLLPHIGRAIASIGNSNFSSMFHALINTQITVDATHLYLLPRPWQSPQASVATVFNETVTSPRAAARFTDSIQLNPAQESPSYCCKITAFRGRPSHDFSVTERRRLEDISPLLFSILEKHVDALQLNTLEAESKKPEGVEDRFHERLRETGLMLSERELQVCLGLLAGQTAVEQAERLALKVSTVSSYQRRAAVKLGISGRNSLMRWMYASPEGVFAGV</sequence>
<dbReference type="InterPro" id="IPR000792">
    <property type="entry name" value="Tscrpt_reg_LuxR_C"/>
</dbReference>
<dbReference type="EMBL" id="MUIO01000060">
    <property type="protein sequence ID" value="ORC58358.1"/>
    <property type="molecule type" value="Genomic_DNA"/>
</dbReference>
<keyword evidence="3" id="KW-1185">Reference proteome</keyword>
<dbReference type="RefSeq" id="WP_083183851.1">
    <property type="nucleotide sequence ID" value="NZ_CBCRZR010000023.1"/>
</dbReference>
<dbReference type="STRING" id="1958950.BZK31_15600"/>
<dbReference type="SUPFAM" id="SSF46894">
    <property type="entry name" value="C-terminal effector domain of the bipartite response regulators"/>
    <property type="match status" value="1"/>
</dbReference>
<dbReference type="SMART" id="SM00421">
    <property type="entry name" value="HTH_LUXR"/>
    <property type="match status" value="1"/>
</dbReference>
<gene>
    <name evidence="2" type="ORF">BZK31_15600</name>
</gene>
<evidence type="ECO:0000313" key="3">
    <source>
        <dbReference type="Proteomes" id="UP000192815"/>
    </source>
</evidence>
<dbReference type="Proteomes" id="UP000192815">
    <property type="component" value="Unassembled WGS sequence"/>
</dbReference>
<proteinExistence type="predicted"/>
<dbReference type="AlphaFoldDB" id="A0A1X0N4W1"/>
<organism evidence="2 3">
    <name type="scientific">Pseudomonas floridensis</name>
    <dbReference type="NCBI Taxonomy" id="1958950"/>
    <lineage>
        <taxon>Bacteria</taxon>
        <taxon>Pseudomonadati</taxon>
        <taxon>Pseudomonadota</taxon>
        <taxon>Gammaproteobacteria</taxon>
        <taxon>Pseudomonadales</taxon>
        <taxon>Pseudomonadaceae</taxon>
        <taxon>Pseudomonas</taxon>
    </lineage>
</organism>
<dbReference type="GO" id="GO:0003677">
    <property type="term" value="F:DNA binding"/>
    <property type="evidence" value="ECO:0007669"/>
    <property type="project" value="InterPro"/>
</dbReference>
<protein>
    <submittedName>
        <fullName evidence="2">LuxR family transcriptional regulator</fullName>
    </submittedName>
</protein>
<dbReference type="Gene3D" id="1.10.10.10">
    <property type="entry name" value="Winged helix-like DNA-binding domain superfamily/Winged helix DNA-binding domain"/>
    <property type="match status" value="1"/>
</dbReference>
<evidence type="ECO:0000259" key="1">
    <source>
        <dbReference type="SMART" id="SM00421"/>
    </source>
</evidence>
<dbReference type="Pfam" id="PF00196">
    <property type="entry name" value="GerE"/>
    <property type="match status" value="1"/>
</dbReference>
<comment type="caution">
    <text evidence="2">The sequence shown here is derived from an EMBL/GenBank/DDBJ whole genome shotgun (WGS) entry which is preliminary data.</text>
</comment>
<accession>A0A1X0N4W1</accession>
<dbReference type="InterPro" id="IPR036388">
    <property type="entry name" value="WH-like_DNA-bd_sf"/>
</dbReference>
<reference evidence="3" key="1">
    <citation type="submission" date="2017-02" db="EMBL/GenBank/DDBJ databases">
        <title>Pseudomonas floridae sp. nov., a novel pathogenic bacterial species isolated from tomato.</title>
        <authorList>
            <person name="Timilsina S."/>
            <person name="Vallad G.E."/>
            <person name="Jones J.B."/>
        </authorList>
    </citation>
    <scope>NUCLEOTIDE SEQUENCE [LARGE SCALE GENOMIC DNA]</scope>
    <source>
        <strain evidence="3">GEV388</strain>
    </source>
</reference>